<dbReference type="PANTHER" id="PTHR10693:SF29">
    <property type="entry name" value="GB|AAD20086.1"/>
    <property type="match status" value="1"/>
</dbReference>
<feature type="region of interest" description="Disordered" evidence="3">
    <location>
        <begin position="389"/>
        <end position="452"/>
    </location>
</feature>
<dbReference type="InterPro" id="IPR039539">
    <property type="entry name" value="Ras_GTPase_bind_prot"/>
</dbReference>
<dbReference type="Gramene" id="rna42977">
    <property type="protein sequence ID" value="RHN48276.1"/>
    <property type="gene ID" value="gene42977"/>
</dbReference>
<dbReference type="OrthoDB" id="339151at2759"/>
<comment type="caution">
    <text evidence="6">The sequence shown here is derived from an EMBL/GenBank/DDBJ whole genome shotgun (WGS) entry which is preliminary data.</text>
</comment>
<evidence type="ECO:0000256" key="2">
    <source>
        <dbReference type="PROSITE-ProRule" id="PRU00176"/>
    </source>
</evidence>
<name>A0A396H4Q7_MEDTR</name>
<proteinExistence type="predicted"/>
<evidence type="ECO:0000313" key="6">
    <source>
        <dbReference type="EMBL" id="RHN48276.1"/>
    </source>
</evidence>
<sequence length="452" mass="50225">MASYQGSVSAAQVGSYFVGQYYQVLRQQPDHVHQFYSDLSSMIRVDGDYTETASDVLHIHNIVTSLNFSTIEIRTINSLDSWDGGVIVMVTGVVKNKDINRKQKFVQTFFLAPQEKGYFVLNDIFQFVDEDVVHPNLVPVASDRIDSQPHVSASFAEPPASDYGFEEEARDYVNSVHIDDDPVDKYSLPEQQQQQLQEDFETEVVVDETPVQEASPPVHNVAHTIRETPAAPVEESFEEPAKKTYASILRAKGQSALSAAPQHAPPPSEYNHVTQPAVQQSVAQPAFQQSSSASAYVSESGPEAAEEGYRFEEEEVTSVYVRNLPADITEAEIDQEFKNFGRIKPDGIFIRVRQEIGVCYAFVEFEDVVGTQNALQASPIQLAGRPIYIEERRPSTSSATRGGRGRGRGRGSYPTDAPRGRFGGRSSGRGYYQDTSDYSRPRGDGYLQRGSR</sequence>
<dbReference type="FunFam" id="3.10.450.50:FF:000003">
    <property type="entry name" value="Nuclear transport factor 2 family protein"/>
    <property type="match status" value="1"/>
</dbReference>
<dbReference type="InterPro" id="IPR018222">
    <property type="entry name" value="Nuclear_transport_factor_2_euk"/>
</dbReference>
<accession>A0A396H4Q7</accession>
<feature type="domain" description="NTF2" evidence="5">
    <location>
        <begin position="13"/>
        <end position="127"/>
    </location>
</feature>
<dbReference type="SUPFAM" id="SSF54928">
    <property type="entry name" value="RNA-binding domain, RBD"/>
    <property type="match status" value="1"/>
</dbReference>
<protein>
    <submittedName>
        <fullName evidence="6">Putative nucleotide-binding alpha-beta plait domain, nuclear transport factor 2, NTF2-like protein</fullName>
    </submittedName>
</protein>
<dbReference type="GO" id="GO:0003729">
    <property type="term" value="F:mRNA binding"/>
    <property type="evidence" value="ECO:0007669"/>
    <property type="project" value="EnsemblPlants"/>
</dbReference>
<feature type="domain" description="RRM" evidence="4">
    <location>
        <begin position="317"/>
        <end position="394"/>
    </location>
</feature>
<organism evidence="6">
    <name type="scientific">Medicago truncatula</name>
    <name type="common">Barrel medic</name>
    <name type="synonym">Medicago tribuloides</name>
    <dbReference type="NCBI Taxonomy" id="3880"/>
    <lineage>
        <taxon>Eukaryota</taxon>
        <taxon>Viridiplantae</taxon>
        <taxon>Streptophyta</taxon>
        <taxon>Embryophyta</taxon>
        <taxon>Tracheophyta</taxon>
        <taxon>Spermatophyta</taxon>
        <taxon>Magnoliopsida</taxon>
        <taxon>eudicotyledons</taxon>
        <taxon>Gunneridae</taxon>
        <taxon>Pentapetalae</taxon>
        <taxon>rosids</taxon>
        <taxon>fabids</taxon>
        <taxon>Fabales</taxon>
        <taxon>Fabaceae</taxon>
        <taxon>Papilionoideae</taxon>
        <taxon>50 kb inversion clade</taxon>
        <taxon>NPAAA clade</taxon>
        <taxon>Hologalegina</taxon>
        <taxon>IRL clade</taxon>
        <taxon>Trifolieae</taxon>
        <taxon>Medicago</taxon>
    </lineage>
</organism>
<dbReference type="Proteomes" id="UP000265566">
    <property type="component" value="Chromosome 7"/>
</dbReference>
<dbReference type="PANTHER" id="PTHR10693">
    <property type="entry name" value="RAS GTPASE-ACTIVATING PROTEIN-BINDING PROTEIN"/>
    <property type="match status" value="1"/>
</dbReference>
<evidence type="ECO:0000256" key="1">
    <source>
        <dbReference type="ARBA" id="ARBA00022884"/>
    </source>
</evidence>
<dbReference type="CDD" id="cd00780">
    <property type="entry name" value="NTF2"/>
    <property type="match status" value="1"/>
</dbReference>
<dbReference type="CDD" id="cd00590">
    <property type="entry name" value="RRM_SF"/>
    <property type="match status" value="1"/>
</dbReference>
<dbReference type="InterPro" id="IPR032710">
    <property type="entry name" value="NTF2-like_dom_sf"/>
</dbReference>
<dbReference type="PROSITE" id="PS50177">
    <property type="entry name" value="NTF2_DOMAIN"/>
    <property type="match status" value="1"/>
</dbReference>
<dbReference type="Pfam" id="PF00076">
    <property type="entry name" value="RRM_1"/>
    <property type="match status" value="1"/>
</dbReference>
<keyword evidence="1 2" id="KW-0694">RNA-binding</keyword>
<dbReference type="SMART" id="SM00360">
    <property type="entry name" value="RRM"/>
    <property type="match status" value="1"/>
</dbReference>
<feature type="region of interest" description="Disordered" evidence="3">
    <location>
        <begin position="289"/>
        <end position="309"/>
    </location>
</feature>
<reference evidence="6" key="1">
    <citation type="journal article" date="2018" name="Nat. Plants">
        <title>Whole-genome landscape of Medicago truncatula symbiotic genes.</title>
        <authorList>
            <person name="Pecrix Y."/>
            <person name="Gamas P."/>
            <person name="Carrere S."/>
        </authorList>
    </citation>
    <scope>NUCLEOTIDE SEQUENCE</scope>
    <source>
        <tissue evidence="6">Leaves</tissue>
    </source>
</reference>
<dbReference type="InterPro" id="IPR012677">
    <property type="entry name" value="Nucleotide-bd_a/b_plait_sf"/>
</dbReference>
<dbReference type="Pfam" id="PF02136">
    <property type="entry name" value="NTF2"/>
    <property type="match status" value="1"/>
</dbReference>
<dbReference type="Gene3D" id="3.10.450.50">
    <property type="match status" value="1"/>
</dbReference>
<dbReference type="EMBL" id="PSQE01000007">
    <property type="protein sequence ID" value="RHN48276.1"/>
    <property type="molecule type" value="Genomic_DNA"/>
</dbReference>
<dbReference type="InterPro" id="IPR002075">
    <property type="entry name" value="NTF2_dom"/>
</dbReference>
<evidence type="ECO:0000256" key="3">
    <source>
        <dbReference type="SAM" id="MobiDB-lite"/>
    </source>
</evidence>
<dbReference type="Gene3D" id="3.30.70.330">
    <property type="match status" value="1"/>
</dbReference>
<dbReference type="SUPFAM" id="SSF54427">
    <property type="entry name" value="NTF2-like"/>
    <property type="match status" value="1"/>
</dbReference>
<evidence type="ECO:0000259" key="5">
    <source>
        <dbReference type="PROSITE" id="PS50177"/>
    </source>
</evidence>
<feature type="region of interest" description="Disordered" evidence="3">
    <location>
        <begin position="254"/>
        <end position="273"/>
    </location>
</feature>
<dbReference type="GO" id="GO:0034063">
    <property type="term" value="P:stress granule assembly"/>
    <property type="evidence" value="ECO:0007669"/>
    <property type="project" value="EnsemblPlants"/>
</dbReference>
<dbReference type="InterPro" id="IPR035979">
    <property type="entry name" value="RBD_domain_sf"/>
</dbReference>
<dbReference type="PROSITE" id="PS50102">
    <property type="entry name" value="RRM"/>
    <property type="match status" value="1"/>
</dbReference>
<gene>
    <name evidence="6" type="ORF">MtrunA17_Chr7g0262051</name>
</gene>
<dbReference type="AlphaFoldDB" id="A0A396H4Q7"/>
<dbReference type="FunFam" id="3.30.70.330:FF:000656">
    <property type="entry name" value="Nuclear transport factor 2 family protein"/>
    <property type="match status" value="1"/>
</dbReference>
<dbReference type="InterPro" id="IPR000504">
    <property type="entry name" value="RRM_dom"/>
</dbReference>
<dbReference type="GO" id="GO:0005737">
    <property type="term" value="C:cytoplasm"/>
    <property type="evidence" value="ECO:0007669"/>
    <property type="project" value="EnsemblPlants"/>
</dbReference>
<evidence type="ECO:0000259" key="4">
    <source>
        <dbReference type="PROSITE" id="PS50102"/>
    </source>
</evidence>